<proteinExistence type="predicted"/>
<organism evidence="1 2">
    <name type="scientific">Muribaculum intestinale</name>
    <dbReference type="NCBI Taxonomy" id="1796646"/>
    <lineage>
        <taxon>Bacteria</taxon>
        <taxon>Pseudomonadati</taxon>
        <taxon>Bacteroidota</taxon>
        <taxon>Bacteroidia</taxon>
        <taxon>Bacteroidales</taxon>
        <taxon>Muribaculaceae</taxon>
        <taxon>Muribaculum</taxon>
    </lineage>
</organism>
<protein>
    <submittedName>
        <fullName evidence="1">Uncharacterized protein</fullName>
    </submittedName>
</protein>
<dbReference type="Proteomes" id="UP000306630">
    <property type="component" value="Unassembled WGS sequence"/>
</dbReference>
<gene>
    <name evidence="1" type="ORF">E5333_07180</name>
</gene>
<dbReference type="RefSeq" id="WP_128713547.1">
    <property type="nucleotide sequence ID" value="NZ_SRYD01000024.1"/>
</dbReference>
<reference evidence="1 2" key="1">
    <citation type="submission" date="2019-04" db="EMBL/GenBank/DDBJ databases">
        <title>Microbes associate with the intestines of laboratory mice.</title>
        <authorList>
            <person name="Navarre W."/>
            <person name="Wong E."/>
            <person name="Huang K."/>
            <person name="Tropini C."/>
            <person name="Ng K."/>
            <person name="Yu B."/>
        </authorList>
    </citation>
    <scope>NUCLEOTIDE SEQUENCE [LARGE SCALE GENOMIC DNA]</scope>
    <source>
        <strain evidence="1 2">NM06_A21</strain>
    </source>
</reference>
<comment type="caution">
    <text evidence="1">The sequence shown here is derived from an EMBL/GenBank/DDBJ whole genome shotgun (WGS) entry which is preliminary data.</text>
</comment>
<evidence type="ECO:0000313" key="2">
    <source>
        <dbReference type="Proteomes" id="UP000306630"/>
    </source>
</evidence>
<dbReference type="EMBL" id="SRYD01000024">
    <property type="protein sequence ID" value="TGY74201.1"/>
    <property type="molecule type" value="Genomic_DNA"/>
</dbReference>
<sequence>MENQTANAITLREPMQLTSENVEAVFYDCLAESSEKATQVIHGVVIQAGFNRDKVTANRDNILSMLSCLPREFHAVGGGGWSFLNLCVTADGTWWTDLHQMCDKLLTLGIAIGAVKFVFQRGLWQCFPGGMPYVVVDIQKGGEA</sequence>
<accession>A0A4S2FXM8</accession>
<evidence type="ECO:0000313" key="1">
    <source>
        <dbReference type="EMBL" id="TGY74201.1"/>
    </source>
</evidence>
<name>A0A4S2FXM8_9BACT</name>
<dbReference type="AlphaFoldDB" id="A0A4S2FXM8"/>